<dbReference type="PANTHER" id="PTHR22768">
    <property type="entry name" value="DNA REPLICATION COMPLEX GINS PROTEIN PSF3"/>
    <property type="match status" value="1"/>
</dbReference>
<sequence>MSDIFKNIQEIISAHNEFNNCIDFIKVPCKPLLNLPGLSFLSTKAFDELKHSNRSDELLPEDEIELHLFYAKHLYKAGLCKIEFPRYYKSARSLFTESTATTVGSLAPFYFELGYELCELIPENEWPVENLLSMLKEAECNRRNFLIKRSSTVDDSFLVGITHEEKKRKCQNLTFSVLNVLTTVNINLLCLSLNSQNLSDFYELDK</sequence>
<feature type="domain" description="GINS subunit" evidence="1">
    <location>
        <begin position="95"/>
        <end position="167"/>
    </location>
</feature>
<dbReference type="GO" id="GO:1902975">
    <property type="term" value="P:mitotic DNA replication initiation"/>
    <property type="evidence" value="ECO:0007669"/>
    <property type="project" value="TreeGrafter"/>
</dbReference>
<dbReference type="OrthoDB" id="374114at2759"/>
<proteinExistence type="predicted"/>
<protein>
    <recommendedName>
        <fullName evidence="1">GINS subunit domain-containing protein</fullName>
    </recommendedName>
</protein>
<dbReference type="VEuPathDB" id="PiroplasmaDB:TA05130"/>
<reference evidence="2 3" key="1">
    <citation type="journal article" date="2005" name="Science">
        <title>Genome of the host-cell transforming parasite Theileria annulata compared with T. parva.</title>
        <authorList>
            <person name="Pain A."/>
            <person name="Renauld H."/>
            <person name="Berriman M."/>
            <person name="Murphy L."/>
            <person name="Yeats C.A."/>
            <person name="Weir W."/>
            <person name="Kerhornou A."/>
            <person name="Aslett M."/>
            <person name="Bishop R."/>
            <person name="Bouchier C."/>
            <person name="Cochet M."/>
            <person name="Coulson R.M.R."/>
            <person name="Cronin A."/>
            <person name="de Villiers E.P."/>
            <person name="Fraser A."/>
            <person name="Fosker N."/>
            <person name="Gardner M."/>
            <person name="Goble A."/>
            <person name="Griffiths-Jones S."/>
            <person name="Harris D.E."/>
            <person name="Katzer F."/>
            <person name="Larke N."/>
            <person name="Lord A."/>
            <person name="Maser P."/>
            <person name="McKellar S."/>
            <person name="Mooney P."/>
            <person name="Morton F."/>
            <person name="Nene V."/>
            <person name="O'Neil S."/>
            <person name="Price C."/>
            <person name="Quail M.A."/>
            <person name="Rabbinowitsch E."/>
            <person name="Rawlings N.D."/>
            <person name="Rutter S."/>
            <person name="Saunders D."/>
            <person name="Seeger K."/>
            <person name="Shah T."/>
            <person name="Squares R."/>
            <person name="Squares S."/>
            <person name="Tivey A."/>
            <person name="Walker A.R."/>
            <person name="Woodward J."/>
            <person name="Dobbelaere D.A.E."/>
            <person name="Langsley G."/>
            <person name="Rajandream M.A."/>
            <person name="McKeever D."/>
            <person name="Shiels B."/>
            <person name="Tait A."/>
            <person name="Barrell B.G."/>
            <person name="Hall N."/>
        </authorList>
    </citation>
    <scope>NUCLEOTIDE SEQUENCE [LARGE SCALE GENOMIC DNA]</scope>
    <source>
        <strain evidence="3">Ankara</strain>
    </source>
</reference>
<dbReference type="InterPro" id="IPR010492">
    <property type="entry name" value="GINS_Psf3"/>
</dbReference>
<dbReference type="RefSeq" id="XP_955238.1">
    <property type="nucleotide sequence ID" value="XM_950145.1"/>
</dbReference>
<keyword evidence="3" id="KW-1185">Reference proteome</keyword>
<name>Q4UBN9_THEAN</name>
<dbReference type="Gene3D" id="1.20.58.2050">
    <property type="match status" value="1"/>
</dbReference>
<dbReference type="Pfam" id="PF05916">
    <property type="entry name" value="Sld5"/>
    <property type="match status" value="1"/>
</dbReference>
<dbReference type="KEGG" id="tan:TA05130"/>
<dbReference type="GeneID" id="3864748"/>
<dbReference type="InterPro" id="IPR038437">
    <property type="entry name" value="GINS_Psf3_sf"/>
</dbReference>
<gene>
    <name evidence="2" type="ORF">TA05130</name>
</gene>
<accession>Q4UBN9</accession>
<dbReference type="AlphaFoldDB" id="Q4UBN9"/>
<dbReference type="InterPro" id="IPR021151">
    <property type="entry name" value="GINS_A"/>
</dbReference>
<organism evidence="2 3">
    <name type="scientific">Theileria annulata</name>
    <dbReference type="NCBI Taxonomy" id="5874"/>
    <lineage>
        <taxon>Eukaryota</taxon>
        <taxon>Sar</taxon>
        <taxon>Alveolata</taxon>
        <taxon>Apicomplexa</taxon>
        <taxon>Aconoidasida</taxon>
        <taxon>Piroplasmida</taxon>
        <taxon>Theileriidae</taxon>
        <taxon>Theileria</taxon>
    </lineage>
</organism>
<dbReference type="InParanoid" id="Q4UBN9"/>
<evidence type="ECO:0000313" key="3">
    <source>
        <dbReference type="Proteomes" id="UP000001950"/>
    </source>
</evidence>
<dbReference type="EMBL" id="CR940352">
    <property type="protein sequence ID" value="CAI75762.1"/>
    <property type="molecule type" value="Genomic_DNA"/>
</dbReference>
<dbReference type="Proteomes" id="UP000001950">
    <property type="component" value="Chromosome 3"/>
</dbReference>
<dbReference type="GO" id="GO:0000811">
    <property type="term" value="C:GINS complex"/>
    <property type="evidence" value="ECO:0007669"/>
    <property type="project" value="TreeGrafter"/>
</dbReference>
<dbReference type="PANTHER" id="PTHR22768:SF0">
    <property type="entry name" value="DNA REPLICATION COMPLEX GINS PROTEIN PSF3"/>
    <property type="match status" value="1"/>
</dbReference>
<dbReference type="eggNOG" id="ENOG502STW2">
    <property type="taxonomic scope" value="Eukaryota"/>
</dbReference>
<dbReference type="OMA" id="CIPCCVL"/>
<evidence type="ECO:0000313" key="2">
    <source>
        <dbReference type="EMBL" id="CAI75762.1"/>
    </source>
</evidence>
<dbReference type="CDD" id="cd11713">
    <property type="entry name" value="GINS_A_psf3"/>
    <property type="match status" value="1"/>
</dbReference>
<evidence type="ECO:0000259" key="1">
    <source>
        <dbReference type="Pfam" id="PF05916"/>
    </source>
</evidence>